<comment type="caution">
    <text evidence="1">The sequence shown here is derived from an EMBL/GenBank/DDBJ whole genome shotgun (WGS) entry which is preliminary data.</text>
</comment>
<keyword evidence="2" id="KW-1185">Reference proteome</keyword>
<proteinExistence type="predicted"/>
<accession>A0A545T5Q6</accession>
<gene>
    <name evidence="1" type="ORF">FKG94_17850</name>
</gene>
<dbReference type="OrthoDB" id="9816539at2"/>
<dbReference type="EMBL" id="VHSG01000019">
    <property type="protein sequence ID" value="TQV72566.1"/>
    <property type="molecule type" value="Genomic_DNA"/>
</dbReference>
<reference evidence="1 2" key="1">
    <citation type="submission" date="2019-06" db="EMBL/GenBank/DDBJ databases">
        <title>Whole genome sequence for Cellvibrionaceae sp. R142.</title>
        <authorList>
            <person name="Wang G."/>
        </authorList>
    </citation>
    <scope>NUCLEOTIDE SEQUENCE [LARGE SCALE GENOMIC DNA]</scope>
    <source>
        <strain evidence="1 2">R142</strain>
    </source>
</reference>
<organism evidence="1 2">
    <name type="scientific">Exilibacterium tricleocarpae</name>
    <dbReference type="NCBI Taxonomy" id="2591008"/>
    <lineage>
        <taxon>Bacteria</taxon>
        <taxon>Pseudomonadati</taxon>
        <taxon>Pseudomonadota</taxon>
        <taxon>Gammaproteobacteria</taxon>
        <taxon>Cellvibrionales</taxon>
        <taxon>Cellvibrionaceae</taxon>
        <taxon>Exilibacterium</taxon>
    </lineage>
</organism>
<name>A0A545T5Q6_9GAMM</name>
<evidence type="ECO:0000313" key="2">
    <source>
        <dbReference type="Proteomes" id="UP000319732"/>
    </source>
</evidence>
<dbReference type="Proteomes" id="UP000319732">
    <property type="component" value="Unassembled WGS sequence"/>
</dbReference>
<sequence>MKSLCNQIEKILLEPMKVPDAFVKLFEWIEKNGFYEDTEHGRVGYLYPINELRAQWGDTERPGGTLVEFYAEKNSDLFYFMNENTKGRLRVFARTGGDGSMAAFWIDDHGQQKIVHIGSGSGSMLACVLCDDPLDFLRLIAIGYDEICWNDDFEYTPRESFKNSKFLVQPNLKYQNWLVHEFQTSIPTKAIEIVKEPAEFGDEESNDPFCKWLIENDA</sequence>
<dbReference type="RefSeq" id="WP_142905698.1">
    <property type="nucleotide sequence ID" value="NZ_ML660098.1"/>
</dbReference>
<evidence type="ECO:0000313" key="1">
    <source>
        <dbReference type="EMBL" id="TQV72566.1"/>
    </source>
</evidence>
<protein>
    <submittedName>
        <fullName evidence="1">SMI1/KNR4 family protein</fullName>
    </submittedName>
</protein>
<dbReference type="AlphaFoldDB" id="A0A545T5Q6"/>